<dbReference type="InterPro" id="IPR036148">
    <property type="entry name" value="MmgE/PrpD_sf"/>
</dbReference>
<dbReference type="Gene3D" id="1.10.4100.10">
    <property type="entry name" value="2-methylcitrate dehydratase PrpD"/>
    <property type="match status" value="1"/>
</dbReference>
<protein>
    <submittedName>
        <fullName evidence="4">MmgE/PrpD family protein</fullName>
    </submittedName>
</protein>
<feature type="domain" description="MmgE/PrpD N-terminal" evidence="2">
    <location>
        <begin position="10"/>
        <end position="245"/>
    </location>
</feature>
<dbReference type="EMBL" id="BAAAGS010000060">
    <property type="protein sequence ID" value="GAA0553223.1"/>
    <property type="molecule type" value="Genomic_DNA"/>
</dbReference>
<evidence type="ECO:0000256" key="1">
    <source>
        <dbReference type="ARBA" id="ARBA00006174"/>
    </source>
</evidence>
<accession>A0ABN1DVC3</accession>
<sequence length="471" mass="48875">MDAHAGLTRHVAKWIVEQQARPLPAGLDHHLRRMTLDAVSGMVASSVGPVSGAVARHAAALYPGDAATAIGHGASSVLGAALVNGTNGHGIESDEGYTPGSMHPTSVVLPTVFALGQSLGADAGRVRIAAAIGMELACRIAAAGHPATRNRHFHNTPLGGVFGATAAAAVLRGLSETETAHALGIAGSHAGGLFEFLGDSAEVKRFHPGKAARDGIAAADLAVAGLTGPTTVLEGTDGYFAAYAGSVGEAWFPERVTDGLGEQWVVLKTYVKPYPCCRHLHGAIDGALQLRREHEIDPADIAAVRVETFPIAARHTGTDLDTILQAQLSLPYAVAVALTRGAVTLTDFEPAARDDAAVRALMGRVSVTVDPDADAAYPRSGRPARTTVEFTSGRTRTTWVQHPYGEPANPLSDEALEDKVRGLCEPVVGAAATADLITAVRAFEGLDFLADVDRAIRSRALVAGRTSTPHD</sequence>
<dbReference type="SUPFAM" id="SSF103378">
    <property type="entry name" value="2-methylcitrate dehydratase PrpD"/>
    <property type="match status" value="1"/>
</dbReference>
<dbReference type="InterPro" id="IPR045337">
    <property type="entry name" value="MmgE_PrpD_C"/>
</dbReference>
<evidence type="ECO:0000313" key="5">
    <source>
        <dbReference type="Proteomes" id="UP001500729"/>
    </source>
</evidence>
<proteinExistence type="inferred from homology"/>
<dbReference type="InterPro" id="IPR045336">
    <property type="entry name" value="MmgE_PrpD_N"/>
</dbReference>
<comment type="similarity">
    <text evidence="1">Belongs to the PrpD family.</text>
</comment>
<feature type="domain" description="MmgE/PrpD C-terminal" evidence="3">
    <location>
        <begin position="274"/>
        <end position="440"/>
    </location>
</feature>
<dbReference type="Gene3D" id="3.30.1330.120">
    <property type="entry name" value="2-methylcitrate dehydratase PrpD"/>
    <property type="match status" value="1"/>
</dbReference>
<dbReference type="Pfam" id="PF03972">
    <property type="entry name" value="MmgE_PrpD_N"/>
    <property type="match status" value="1"/>
</dbReference>
<gene>
    <name evidence="4" type="ORF">GCM10009533_59110</name>
</gene>
<dbReference type="PANTHER" id="PTHR16943">
    <property type="entry name" value="2-METHYLCITRATE DEHYDRATASE-RELATED"/>
    <property type="match status" value="1"/>
</dbReference>
<dbReference type="Pfam" id="PF19305">
    <property type="entry name" value="MmgE_PrpD_C"/>
    <property type="match status" value="1"/>
</dbReference>
<dbReference type="InterPro" id="IPR005656">
    <property type="entry name" value="MmgE_PrpD"/>
</dbReference>
<dbReference type="InterPro" id="IPR042188">
    <property type="entry name" value="MmgE/PrpD_sf_2"/>
</dbReference>
<evidence type="ECO:0000259" key="2">
    <source>
        <dbReference type="Pfam" id="PF03972"/>
    </source>
</evidence>
<reference evidence="4 5" key="1">
    <citation type="journal article" date="2019" name="Int. J. Syst. Evol. Microbiol.">
        <title>The Global Catalogue of Microorganisms (GCM) 10K type strain sequencing project: providing services to taxonomists for standard genome sequencing and annotation.</title>
        <authorList>
            <consortium name="The Broad Institute Genomics Platform"/>
            <consortium name="The Broad Institute Genome Sequencing Center for Infectious Disease"/>
            <person name="Wu L."/>
            <person name="Ma J."/>
        </authorList>
    </citation>
    <scope>NUCLEOTIDE SEQUENCE [LARGE SCALE GENOMIC DNA]</scope>
    <source>
        <strain evidence="4 5">JCM 10303</strain>
    </source>
</reference>
<name>A0ABN1DVC3_SACER</name>
<dbReference type="PANTHER" id="PTHR16943:SF8">
    <property type="entry name" value="2-METHYLCITRATE DEHYDRATASE"/>
    <property type="match status" value="1"/>
</dbReference>
<keyword evidence="5" id="KW-1185">Reference proteome</keyword>
<dbReference type="InterPro" id="IPR042183">
    <property type="entry name" value="MmgE/PrpD_sf_1"/>
</dbReference>
<dbReference type="RefSeq" id="WP_009949949.1">
    <property type="nucleotide sequence ID" value="NZ_BAAAGS010000060.1"/>
</dbReference>
<evidence type="ECO:0000313" key="4">
    <source>
        <dbReference type="EMBL" id="GAA0553223.1"/>
    </source>
</evidence>
<organism evidence="4 5">
    <name type="scientific">Saccharopolyspora erythraea</name>
    <name type="common">Streptomyces erythraeus</name>
    <dbReference type="NCBI Taxonomy" id="1836"/>
    <lineage>
        <taxon>Bacteria</taxon>
        <taxon>Bacillati</taxon>
        <taxon>Actinomycetota</taxon>
        <taxon>Actinomycetes</taxon>
        <taxon>Pseudonocardiales</taxon>
        <taxon>Pseudonocardiaceae</taxon>
        <taxon>Saccharopolyspora</taxon>
    </lineage>
</organism>
<comment type="caution">
    <text evidence="4">The sequence shown here is derived from an EMBL/GenBank/DDBJ whole genome shotgun (WGS) entry which is preliminary data.</text>
</comment>
<evidence type="ECO:0000259" key="3">
    <source>
        <dbReference type="Pfam" id="PF19305"/>
    </source>
</evidence>
<dbReference type="Proteomes" id="UP001500729">
    <property type="component" value="Unassembled WGS sequence"/>
</dbReference>